<evidence type="ECO:0000256" key="7">
    <source>
        <dbReference type="SAM" id="Phobius"/>
    </source>
</evidence>
<reference evidence="9 12" key="1">
    <citation type="submission" date="2023-07" db="EMBL/GenBank/DDBJ databases">
        <authorList>
            <person name="Peeters C."/>
        </authorList>
    </citation>
    <scope>NUCLEOTIDE SEQUENCE</scope>
    <source>
        <strain evidence="10 12">R-77569</strain>
        <strain evidence="9">R-77591</strain>
    </source>
</reference>
<evidence type="ECO:0000313" key="12">
    <source>
        <dbReference type="Proteomes" id="UP001190452"/>
    </source>
</evidence>
<dbReference type="PANTHER" id="PTHR42718:SF46">
    <property type="entry name" value="BLR6921 PROTEIN"/>
    <property type="match status" value="1"/>
</dbReference>
<dbReference type="Proteomes" id="UP001190002">
    <property type="component" value="Unassembled WGS sequence"/>
</dbReference>
<accession>A0AAD2AHV6</accession>
<dbReference type="CDD" id="cd17321">
    <property type="entry name" value="MFS_MMR_MDR_like"/>
    <property type="match status" value="1"/>
</dbReference>
<evidence type="ECO:0000256" key="5">
    <source>
        <dbReference type="ARBA" id="ARBA00022989"/>
    </source>
</evidence>
<dbReference type="EMBL" id="CATVXE010000001">
    <property type="protein sequence ID" value="CAJ0679652.1"/>
    <property type="molecule type" value="Genomic_DNA"/>
</dbReference>
<organism evidence="9 11">
    <name type="scientific">Ralstonia mannitolilytica</name>
    <dbReference type="NCBI Taxonomy" id="105219"/>
    <lineage>
        <taxon>Bacteria</taxon>
        <taxon>Pseudomonadati</taxon>
        <taxon>Pseudomonadota</taxon>
        <taxon>Betaproteobacteria</taxon>
        <taxon>Burkholderiales</taxon>
        <taxon>Burkholderiaceae</taxon>
        <taxon>Ralstonia</taxon>
    </lineage>
</organism>
<dbReference type="AlphaFoldDB" id="A0AAD2AHV6"/>
<feature type="transmembrane region" description="Helical" evidence="7">
    <location>
        <begin position="395"/>
        <end position="418"/>
    </location>
</feature>
<dbReference type="RefSeq" id="WP_222329179.1">
    <property type="nucleotide sequence ID" value="NZ_CATVXE010000001.1"/>
</dbReference>
<keyword evidence="12" id="KW-1185">Reference proteome</keyword>
<comment type="caution">
    <text evidence="9">The sequence shown here is derived from an EMBL/GenBank/DDBJ whole genome shotgun (WGS) entry which is preliminary data.</text>
</comment>
<feature type="transmembrane region" description="Helical" evidence="7">
    <location>
        <begin position="47"/>
        <end position="66"/>
    </location>
</feature>
<keyword evidence="4 7" id="KW-0812">Transmembrane</keyword>
<name>A0AAD2AHV6_9RALS</name>
<feature type="transmembrane region" description="Helical" evidence="7">
    <location>
        <begin position="165"/>
        <end position="187"/>
    </location>
</feature>
<dbReference type="InterPro" id="IPR011701">
    <property type="entry name" value="MFS"/>
</dbReference>
<dbReference type="PANTHER" id="PTHR42718">
    <property type="entry name" value="MAJOR FACILITATOR SUPERFAMILY MULTIDRUG TRANSPORTER MFSC"/>
    <property type="match status" value="1"/>
</dbReference>
<dbReference type="InterPro" id="IPR036259">
    <property type="entry name" value="MFS_trans_sf"/>
</dbReference>
<feature type="transmembrane region" description="Helical" evidence="7">
    <location>
        <begin position="333"/>
        <end position="353"/>
    </location>
</feature>
<protein>
    <submittedName>
        <fullName evidence="9">Multidrug resistance protein Stp</fullName>
    </submittedName>
</protein>
<dbReference type="GO" id="GO:0022857">
    <property type="term" value="F:transmembrane transporter activity"/>
    <property type="evidence" value="ECO:0007669"/>
    <property type="project" value="InterPro"/>
</dbReference>
<dbReference type="Gene3D" id="1.20.1250.20">
    <property type="entry name" value="MFS general substrate transporter like domains"/>
    <property type="match status" value="1"/>
</dbReference>
<evidence type="ECO:0000259" key="8">
    <source>
        <dbReference type="PROSITE" id="PS50850"/>
    </source>
</evidence>
<feature type="transmembrane region" description="Helical" evidence="7">
    <location>
        <begin position="269"/>
        <end position="292"/>
    </location>
</feature>
<dbReference type="GO" id="GO:0005886">
    <property type="term" value="C:plasma membrane"/>
    <property type="evidence" value="ECO:0007669"/>
    <property type="project" value="UniProtKB-SubCell"/>
</dbReference>
<proteinExistence type="predicted"/>
<dbReference type="Proteomes" id="UP001190452">
    <property type="component" value="Unassembled WGS sequence"/>
</dbReference>
<dbReference type="Gene3D" id="1.20.1720.10">
    <property type="entry name" value="Multidrug resistance protein D"/>
    <property type="match status" value="1"/>
</dbReference>
<evidence type="ECO:0000256" key="1">
    <source>
        <dbReference type="ARBA" id="ARBA00004651"/>
    </source>
</evidence>
<keyword evidence="6 7" id="KW-0472">Membrane</keyword>
<feature type="transmembrane region" description="Helical" evidence="7">
    <location>
        <begin position="438"/>
        <end position="458"/>
    </location>
</feature>
<feature type="transmembrane region" description="Helical" evidence="7">
    <location>
        <begin position="108"/>
        <end position="128"/>
    </location>
</feature>
<dbReference type="EMBL" id="CAUDKV010000002">
    <property type="protein sequence ID" value="CAJ0852823.1"/>
    <property type="molecule type" value="Genomic_DNA"/>
</dbReference>
<dbReference type="Pfam" id="PF07690">
    <property type="entry name" value="MFS_1"/>
    <property type="match status" value="1"/>
</dbReference>
<evidence type="ECO:0000256" key="2">
    <source>
        <dbReference type="ARBA" id="ARBA00022448"/>
    </source>
</evidence>
<gene>
    <name evidence="9" type="primary">stp_1</name>
    <name evidence="10" type="ORF">R77569_00648</name>
    <name evidence="9" type="ORF">R77591_00448</name>
</gene>
<feature type="transmembrane region" description="Helical" evidence="7">
    <location>
        <begin position="225"/>
        <end position="248"/>
    </location>
</feature>
<feature type="transmembrane region" description="Helical" evidence="7">
    <location>
        <begin position="199"/>
        <end position="219"/>
    </location>
</feature>
<feature type="domain" description="Major facilitator superfamily (MFS) profile" evidence="8">
    <location>
        <begin position="12"/>
        <end position="462"/>
    </location>
</feature>
<evidence type="ECO:0000313" key="11">
    <source>
        <dbReference type="Proteomes" id="UP001190002"/>
    </source>
</evidence>
<dbReference type="PROSITE" id="PS50850">
    <property type="entry name" value="MFS"/>
    <property type="match status" value="1"/>
</dbReference>
<sequence>MHTQNRLKERLALGLLAFAHLIISLDYTIVFVALPDIARELHFSSQTMQWIVSSYVVPYGGLLLLGGRCCDLLGRKRMFLLGLVLFALASAAGGLASDPVVLIVARGVQGLGGAVLFPATLSLIGTMFEEGPRRNRALSVWAGVGGSGMALGALLGGVLTQTFGWPAIFFVNVPLCAAACLITLFVLPRDQRGVGGGRFDLPGALTGTAGIILLVLALVEGPELGWQSGTVVGAAIGALLLHAAFFAIERRVNAPLVPLGILRNATLSTGLSVILLFTSSFGAILYFLAIYFQGALGFDGFKTGLGYLLPYGLIFVASSSSGPLGNRFGMRRILLLGIAVGGAGMLALALAATNASGYGELIPGLTLYSIGMGLTFPMMFAAATSGVQARDQGVASGLASTCQQVGSALGLALLVPLFNLSSFDKVAQAGAASVAQGFQYVNLASFGVVLVMMVIVVATSGARLKHQGQTSEATTFN</sequence>
<dbReference type="SUPFAM" id="SSF103473">
    <property type="entry name" value="MFS general substrate transporter"/>
    <property type="match status" value="2"/>
</dbReference>
<evidence type="ECO:0000256" key="6">
    <source>
        <dbReference type="ARBA" id="ARBA00023136"/>
    </source>
</evidence>
<evidence type="ECO:0000256" key="4">
    <source>
        <dbReference type="ARBA" id="ARBA00022692"/>
    </source>
</evidence>
<keyword evidence="5 7" id="KW-1133">Transmembrane helix</keyword>
<evidence type="ECO:0000313" key="9">
    <source>
        <dbReference type="EMBL" id="CAJ0679652.1"/>
    </source>
</evidence>
<feature type="transmembrane region" description="Helical" evidence="7">
    <location>
        <begin position="12"/>
        <end position="35"/>
    </location>
</feature>
<dbReference type="InterPro" id="IPR020846">
    <property type="entry name" value="MFS_dom"/>
</dbReference>
<keyword evidence="2" id="KW-0813">Transport</keyword>
<feature type="transmembrane region" description="Helical" evidence="7">
    <location>
        <begin position="304"/>
        <end position="321"/>
    </location>
</feature>
<evidence type="ECO:0000313" key="10">
    <source>
        <dbReference type="EMBL" id="CAJ0852823.1"/>
    </source>
</evidence>
<comment type="subcellular location">
    <subcellularLocation>
        <location evidence="1">Cell membrane</location>
        <topology evidence="1">Multi-pass membrane protein</topology>
    </subcellularLocation>
</comment>
<feature type="transmembrane region" description="Helical" evidence="7">
    <location>
        <begin position="78"/>
        <end position="96"/>
    </location>
</feature>
<feature type="transmembrane region" description="Helical" evidence="7">
    <location>
        <begin position="365"/>
        <end position="383"/>
    </location>
</feature>
<evidence type="ECO:0000256" key="3">
    <source>
        <dbReference type="ARBA" id="ARBA00022475"/>
    </source>
</evidence>
<feature type="transmembrane region" description="Helical" evidence="7">
    <location>
        <begin position="140"/>
        <end position="159"/>
    </location>
</feature>
<keyword evidence="3" id="KW-1003">Cell membrane</keyword>